<feature type="transmembrane region" description="Helical" evidence="2">
    <location>
        <begin position="169"/>
        <end position="196"/>
    </location>
</feature>
<feature type="compositionally biased region" description="Pro residues" evidence="1">
    <location>
        <begin position="216"/>
        <end position="236"/>
    </location>
</feature>
<feature type="transmembrane region" description="Helical" evidence="2">
    <location>
        <begin position="53"/>
        <end position="73"/>
    </location>
</feature>
<protein>
    <recommendedName>
        <fullName evidence="5">Proline and glycine rich transmembrane protein</fullName>
    </recommendedName>
</protein>
<name>A0A7I9YN25_MYCBU</name>
<evidence type="ECO:0000256" key="2">
    <source>
        <dbReference type="SAM" id="Phobius"/>
    </source>
</evidence>
<feature type="transmembrane region" description="Helical" evidence="2">
    <location>
        <begin position="104"/>
        <end position="137"/>
    </location>
</feature>
<gene>
    <name evidence="3" type="ORF">MBOU_21010</name>
</gene>
<comment type="caution">
    <text evidence="3">The sequence shown here is derived from an EMBL/GenBank/DDBJ whole genome shotgun (WGS) entry which is preliminary data.</text>
</comment>
<dbReference type="Proteomes" id="UP000465360">
    <property type="component" value="Unassembled WGS sequence"/>
</dbReference>
<keyword evidence="4" id="KW-1185">Reference proteome</keyword>
<sequence>MVPLIVYGLLLSAVIGIPFAIAFGTADYETETVTTEFGNGSSYETTTTGSFTALGWIVIILGSIAAILVAAYMQAGLTTAALDIADGRQVGVGTAFKPRNVGGVLLITLLVALATSIVTCTIVGPLVVAFFAMFAVVAAVDKGFSPINAIKSSVETVRANLGPSALSYLVQYAAVMVGYIACGIGMLVGVPVASLIQVYTYRKLTGGHVAEIGQPGPAPSFPPGPPPGPPPGQPYA</sequence>
<evidence type="ECO:0000256" key="1">
    <source>
        <dbReference type="SAM" id="MobiDB-lite"/>
    </source>
</evidence>
<keyword evidence="2" id="KW-0812">Transmembrane</keyword>
<evidence type="ECO:0008006" key="5">
    <source>
        <dbReference type="Google" id="ProtNLM"/>
    </source>
</evidence>
<feature type="region of interest" description="Disordered" evidence="1">
    <location>
        <begin position="214"/>
        <end position="236"/>
    </location>
</feature>
<keyword evidence="2" id="KW-1133">Transmembrane helix</keyword>
<evidence type="ECO:0000313" key="3">
    <source>
        <dbReference type="EMBL" id="GFG90059.1"/>
    </source>
</evidence>
<dbReference type="EMBL" id="BLKZ01000001">
    <property type="protein sequence ID" value="GFG90059.1"/>
    <property type="molecule type" value="Genomic_DNA"/>
</dbReference>
<reference evidence="3 4" key="1">
    <citation type="journal article" date="2019" name="Emerg. Microbes Infect.">
        <title>Comprehensive subspecies identification of 175 nontuberculous mycobacteria species based on 7547 genomic profiles.</title>
        <authorList>
            <person name="Matsumoto Y."/>
            <person name="Kinjo T."/>
            <person name="Motooka D."/>
            <person name="Nabeya D."/>
            <person name="Jung N."/>
            <person name="Uechi K."/>
            <person name="Horii T."/>
            <person name="Iida T."/>
            <person name="Fujita J."/>
            <person name="Nakamura S."/>
        </authorList>
    </citation>
    <scope>NUCLEOTIDE SEQUENCE [LARGE SCALE GENOMIC DNA]</scope>
    <source>
        <strain evidence="3 4">JCM 30725</strain>
    </source>
</reference>
<dbReference type="AlphaFoldDB" id="A0A7I9YN25"/>
<keyword evidence="2" id="KW-0472">Membrane</keyword>
<organism evidence="3 4">
    <name type="scientific">Mycobacterium bourgelatii</name>
    <dbReference type="NCBI Taxonomy" id="1273442"/>
    <lineage>
        <taxon>Bacteria</taxon>
        <taxon>Bacillati</taxon>
        <taxon>Actinomycetota</taxon>
        <taxon>Actinomycetes</taxon>
        <taxon>Mycobacteriales</taxon>
        <taxon>Mycobacteriaceae</taxon>
        <taxon>Mycobacterium</taxon>
    </lineage>
</organism>
<accession>A0A7I9YN25</accession>
<evidence type="ECO:0000313" key="4">
    <source>
        <dbReference type="Proteomes" id="UP000465360"/>
    </source>
</evidence>
<proteinExistence type="predicted"/>